<dbReference type="SUPFAM" id="SSF48403">
    <property type="entry name" value="Ankyrin repeat"/>
    <property type="match status" value="1"/>
</dbReference>
<evidence type="ECO:0000313" key="3">
    <source>
        <dbReference type="EMBL" id="KWX13208.1"/>
    </source>
</evidence>
<dbReference type="InterPro" id="IPR036770">
    <property type="entry name" value="Ankyrin_rpt-contain_sf"/>
</dbReference>
<protein>
    <submittedName>
        <fullName evidence="3">Protein 21.1</fullName>
    </submittedName>
</protein>
<comment type="caution">
    <text evidence="3">The sequence shown here is derived from an EMBL/GenBank/DDBJ whole genome shotgun (WGS) entry which is preliminary data.</text>
</comment>
<feature type="repeat" description="ANK" evidence="1">
    <location>
        <begin position="229"/>
        <end position="261"/>
    </location>
</feature>
<feature type="repeat" description="ANK" evidence="1">
    <location>
        <begin position="167"/>
        <end position="199"/>
    </location>
</feature>
<proteinExistence type="predicted"/>
<organism evidence="3 4">
    <name type="scientific">Giardia duodenalis assemblage B</name>
    <dbReference type="NCBI Taxonomy" id="1394984"/>
    <lineage>
        <taxon>Eukaryota</taxon>
        <taxon>Metamonada</taxon>
        <taxon>Diplomonadida</taxon>
        <taxon>Hexamitidae</taxon>
        <taxon>Giardiinae</taxon>
        <taxon>Giardia</taxon>
    </lineage>
</organism>
<reference evidence="3 4" key="1">
    <citation type="journal article" date="2015" name="Mol. Biochem. Parasitol.">
        <title>Identification of polymorphic genes for use in assemblage B genotyping assays through comparative genomics of multiple assemblage B Giardia duodenalis isolates.</title>
        <authorList>
            <person name="Wielinga C."/>
            <person name="Thompson R.C."/>
            <person name="Monis P."/>
            <person name="Ryan U."/>
        </authorList>
    </citation>
    <scope>NUCLEOTIDE SEQUENCE [LARGE SCALE GENOMIC DNA]</scope>
    <source>
        <strain evidence="3 4">BAH15c1</strain>
    </source>
</reference>
<gene>
    <name evidence="3" type="ORF">QR46_2781</name>
</gene>
<dbReference type="Pfam" id="PF12796">
    <property type="entry name" value="Ank_2"/>
    <property type="match status" value="2"/>
</dbReference>
<evidence type="ECO:0000313" key="4">
    <source>
        <dbReference type="Proteomes" id="UP000070089"/>
    </source>
</evidence>
<dbReference type="AlphaFoldDB" id="A0A132NT51"/>
<accession>A0A132NT51</accession>
<feature type="region of interest" description="Disordered" evidence="2">
    <location>
        <begin position="443"/>
        <end position="468"/>
    </location>
</feature>
<dbReference type="Gene3D" id="1.25.40.20">
    <property type="entry name" value="Ankyrin repeat-containing domain"/>
    <property type="match status" value="3"/>
</dbReference>
<dbReference type="PANTHER" id="PTHR24120:SF4">
    <property type="entry name" value="GH07239P"/>
    <property type="match status" value="1"/>
</dbReference>
<dbReference type="Pfam" id="PF00023">
    <property type="entry name" value="Ank"/>
    <property type="match status" value="1"/>
</dbReference>
<dbReference type="EMBL" id="JXTI01000078">
    <property type="protein sequence ID" value="KWX13208.1"/>
    <property type="molecule type" value="Genomic_DNA"/>
</dbReference>
<dbReference type="SMART" id="SM00248">
    <property type="entry name" value="ANK"/>
    <property type="match status" value="8"/>
</dbReference>
<name>A0A132NT51_GIAIN</name>
<dbReference type="PROSITE" id="PS50088">
    <property type="entry name" value="ANK_REPEAT"/>
    <property type="match status" value="3"/>
</dbReference>
<sequence length="681" mass="75347">MSNQKRMDEQTVGTLHDVCNDVDMSHSNLAHLFFDVEPPLTATEITPLMIAAAKNDLTAIETHVLEYQGAETSHGITALMFAAAMGNTRAVQHLSGFEAGRVDHHGRTALMFAAENRQFEAMRVLAPFEARKQTLNGTTALMVAVRRNHTEGAQLLSNYEAGMQDAVGFTALMLAAERDYFKIIRILLEREARMTTNKGVTALMVAVTCNKRISARILALKEAGMQCGHGLTALMMAANNGNADLVELLKAEEGGLQTENGATALMNAVVHRRVPVIRLLIDQEARLQNKNGQSATMLAARDDYFDGVKELARYEAGLKDNNDMTAYAIAHELGHQHIADYLEPLEGNNVSKPMEDALALLSSSLQLNSTQPDSTKRVDMHEISSTEKFTYTPDATYFIPASPARGSFLHRRTNRPKSTSTHHDDVSISDLFYTISETNPSRHKAMKSDRFSIDSNDSNQSPGIATRRPLRSSTLNSNIFSRYTSSQETTSYAPVSNTLMLHQKFRAGINHHLKTTTELTRIITELRSRHQESAPLITTLQRQIGSHLQFTSSLLDFITDAIALNDDPTKTKDDIHSLLVALAQQLDGNEVPFTDTVARSPHVDQEDAPESATITDTKRRAFSLRALTKKIFGRFLKEKEESPPETTEDVNTENDNILTNTCIRCGVPLPDLLQIMCPLCS</sequence>
<dbReference type="InterPro" id="IPR002110">
    <property type="entry name" value="Ankyrin_rpt"/>
</dbReference>
<keyword evidence="1" id="KW-0040">ANK repeat</keyword>
<dbReference type="PANTHER" id="PTHR24120">
    <property type="entry name" value="GH07239P"/>
    <property type="match status" value="1"/>
</dbReference>
<dbReference type="VEuPathDB" id="GiardiaDB:QR46_2781"/>
<feature type="compositionally biased region" description="Polar residues" evidence="2">
    <location>
        <begin position="453"/>
        <end position="463"/>
    </location>
</feature>
<dbReference type="OrthoDB" id="5406014at2759"/>
<dbReference type="PROSITE" id="PS50297">
    <property type="entry name" value="ANK_REP_REGION"/>
    <property type="match status" value="1"/>
</dbReference>
<evidence type="ECO:0000256" key="2">
    <source>
        <dbReference type="SAM" id="MobiDB-lite"/>
    </source>
</evidence>
<feature type="repeat" description="ANK" evidence="1">
    <location>
        <begin position="260"/>
        <end position="292"/>
    </location>
</feature>
<dbReference type="Proteomes" id="UP000070089">
    <property type="component" value="Unassembled WGS sequence"/>
</dbReference>
<evidence type="ECO:0000256" key="1">
    <source>
        <dbReference type="PROSITE-ProRule" id="PRU00023"/>
    </source>
</evidence>